<evidence type="ECO:0000313" key="3">
    <source>
        <dbReference type="EMBL" id="CAF1630565.1"/>
    </source>
</evidence>
<dbReference type="AlphaFoldDB" id="A0A816CZH8"/>
<evidence type="ECO:0000313" key="2">
    <source>
        <dbReference type="EMBL" id="CAF1505866.1"/>
    </source>
</evidence>
<proteinExistence type="predicted"/>
<dbReference type="PANTHER" id="PTHR46169:SF17">
    <property type="entry name" value="HAT C-TERMINAL DIMERISATION DOMAIN-CONTAINING PROTEIN"/>
    <property type="match status" value="1"/>
</dbReference>
<comment type="caution">
    <text evidence="3">The sequence shown here is derived from an EMBL/GenBank/DDBJ whole genome shotgun (WGS) entry which is preliminary data.</text>
</comment>
<dbReference type="GO" id="GO:0005634">
    <property type="term" value="C:nucleus"/>
    <property type="evidence" value="ECO:0007669"/>
    <property type="project" value="TreeGrafter"/>
</dbReference>
<dbReference type="Proteomes" id="UP000663828">
    <property type="component" value="Unassembled WGS sequence"/>
</dbReference>
<keyword evidence="4" id="KW-1185">Reference proteome</keyword>
<gene>
    <name evidence="2" type="ORF">EDS130_LOCUS42926</name>
    <name evidence="3" type="ORF">XAT740_LOCUS51581</name>
</gene>
<dbReference type="InterPro" id="IPR012337">
    <property type="entry name" value="RNaseH-like_sf"/>
</dbReference>
<evidence type="ECO:0000259" key="1">
    <source>
        <dbReference type="Pfam" id="PF05699"/>
    </source>
</evidence>
<dbReference type="Proteomes" id="UP000663852">
    <property type="component" value="Unassembled WGS sequence"/>
</dbReference>
<dbReference type="GO" id="GO:0006357">
    <property type="term" value="P:regulation of transcription by RNA polymerase II"/>
    <property type="evidence" value="ECO:0007669"/>
    <property type="project" value="TreeGrafter"/>
</dbReference>
<dbReference type="Pfam" id="PF05699">
    <property type="entry name" value="Dimer_Tnp_hAT"/>
    <property type="match status" value="1"/>
</dbReference>
<organism evidence="3 4">
    <name type="scientific">Adineta ricciae</name>
    <name type="common">Rotifer</name>
    <dbReference type="NCBI Taxonomy" id="249248"/>
    <lineage>
        <taxon>Eukaryota</taxon>
        <taxon>Metazoa</taxon>
        <taxon>Spiralia</taxon>
        <taxon>Gnathifera</taxon>
        <taxon>Rotifera</taxon>
        <taxon>Eurotatoria</taxon>
        <taxon>Bdelloidea</taxon>
        <taxon>Adinetida</taxon>
        <taxon>Adinetidae</taxon>
        <taxon>Adineta</taxon>
    </lineage>
</organism>
<protein>
    <recommendedName>
        <fullName evidence="1">HAT C-terminal dimerisation domain-containing protein</fullName>
    </recommendedName>
</protein>
<dbReference type="GO" id="GO:0046983">
    <property type="term" value="F:protein dimerization activity"/>
    <property type="evidence" value="ECO:0007669"/>
    <property type="project" value="InterPro"/>
</dbReference>
<accession>A0A816CZH8</accession>
<dbReference type="InterPro" id="IPR008906">
    <property type="entry name" value="HATC_C_dom"/>
</dbReference>
<dbReference type="OrthoDB" id="10047691at2759"/>
<evidence type="ECO:0000313" key="4">
    <source>
        <dbReference type="Proteomes" id="UP000663828"/>
    </source>
</evidence>
<reference evidence="3" key="1">
    <citation type="submission" date="2021-02" db="EMBL/GenBank/DDBJ databases">
        <authorList>
            <person name="Nowell W R."/>
        </authorList>
    </citation>
    <scope>NUCLEOTIDE SEQUENCE</scope>
</reference>
<dbReference type="SUPFAM" id="SSF53098">
    <property type="entry name" value="Ribonuclease H-like"/>
    <property type="match status" value="1"/>
</dbReference>
<dbReference type="PANTHER" id="PTHR46169">
    <property type="entry name" value="DNA REPLICATION-RELATED ELEMENT FACTOR, ISOFORM A"/>
    <property type="match status" value="1"/>
</dbReference>
<sequence>MQQQRLGGITSFEFKTITITFYHVCNVSNIYQFYLTIGTNPSGSKSPDIITMMNKQKHVPFETKRLFVDAYATFCSYDLRSYEIVNERRGELIETLLSDLNVVKLFGISTDYWKNKCELQNKLPLTLKKDICTRWNSTYHTLWPIWLSFDEVKQILDTRNEIAHLEKIDRYLVKDIIDLLGIFKIGSEKLSADHVPTLYSVLSWLHKLKKTCELKDTDRLHIRQLKQKILDKLDNKIWLTDIHYIANFLHLETKSLSTLSQLERNVLEKKRNKRAKRDDISVHGVLKEFVSNSADDEVVEYMKLKINYPEGEGILVSWKKHSAIFPQLSRLALSLLSIPASSAASERAFSETGRILEARRQQLHPESLDSLVCFLRNFR</sequence>
<dbReference type="EMBL" id="CAJNOJ010000662">
    <property type="protein sequence ID" value="CAF1505866.1"/>
    <property type="molecule type" value="Genomic_DNA"/>
</dbReference>
<dbReference type="EMBL" id="CAJNOR010008241">
    <property type="protein sequence ID" value="CAF1630565.1"/>
    <property type="molecule type" value="Genomic_DNA"/>
</dbReference>
<name>A0A816CZH8_ADIRI</name>
<dbReference type="InterPro" id="IPR052717">
    <property type="entry name" value="Vacuolar_transposase_reg"/>
</dbReference>
<feature type="domain" description="HAT C-terminal dimerisation" evidence="1">
    <location>
        <begin position="312"/>
        <end position="374"/>
    </location>
</feature>